<name>A0A232EZX5_9HYME</name>
<accession>A0A232EZX5</accession>
<evidence type="ECO:0000313" key="2">
    <source>
        <dbReference type="Proteomes" id="UP000215335"/>
    </source>
</evidence>
<gene>
    <name evidence="1" type="ORF">TSAR_009691</name>
</gene>
<protein>
    <submittedName>
        <fullName evidence="1">Uncharacterized protein</fullName>
    </submittedName>
</protein>
<reference evidence="1 2" key="1">
    <citation type="journal article" date="2017" name="Curr. Biol.">
        <title>The Evolution of Venom by Co-option of Single-Copy Genes.</title>
        <authorList>
            <person name="Martinson E.O."/>
            <person name="Mrinalini"/>
            <person name="Kelkar Y.D."/>
            <person name="Chang C.H."/>
            <person name="Werren J.H."/>
        </authorList>
    </citation>
    <scope>NUCLEOTIDE SEQUENCE [LARGE SCALE GENOMIC DNA]</scope>
    <source>
        <strain evidence="1 2">Alberta</strain>
        <tissue evidence="1">Whole body</tissue>
    </source>
</reference>
<dbReference type="AlphaFoldDB" id="A0A232EZX5"/>
<dbReference type="Proteomes" id="UP000215335">
    <property type="component" value="Unassembled WGS sequence"/>
</dbReference>
<organism evidence="1 2">
    <name type="scientific">Trichomalopsis sarcophagae</name>
    <dbReference type="NCBI Taxonomy" id="543379"/>
    <lineage>
        <taxon>Eukaryota</taxon>
        <taxon>Metazoa</taxon>
        <taxon>Ecdysozoa</taxon>
        <taxon>Arthropoda</taxon>
        <taxon>Hexapoda</taxon>
        <taxon>Insecta</taxon>
        <taxon>Pterygota</taxon>
        <taxon>Neoptera</taxon>
        <taxon>Endopterygota</taxon>
        <taxon>Hymenoptera</taxon>
        <taxon>Apocrita</taxon>
        <taxon>Proctotrupomorpha</taxon>
        <taxon>Chalcidoidea</taxon>
        <taxon>Pteromalidae</taxon>
        <taxon>Pteromalinae</taxon>
        <taxon>Trichomalopsis</taxon>
    </lineage>
</organism>
<dbReference type="EMBL" id="NNAY01001452">
    <property type="protein sequence ID" value="OXU23925.1"/>
    <property type="molecule type" value="Genomic_DNA"/>
</dbReference>
<evidence type="ECO:0000313" key="1">
    <source>
        <dbReference type="EMBL" id="OXU23925.1"/>
    </source>
</evidence>
<sequence>MSQLLFISSIMKKACRKRILKQKWGKPTMRQFSKEQYSKGRNFAEMFPAQSKPQIKPCAVDITELKSRSTLKLILIAASKSKHEQSIKNLVSFMLKTVCLCNFFMMGDDHPVHTNAYQLQKDFKDFYEKNIVMTEEHISLCCDTLG</sequence>
<proteinExistence type="predicted"/>
<keyword evidence="2" id="KW-1185">Reference proteome</keyword>
<comment type="caution">
    <text evidence="1">The sequence shown here is derived from an EMBL/GenBank/DDBJ whole genome shotgun (WGS) entry which is preliminary data.</text>
</comment>